<dbReference type="AlphaFoldDB" id="A0A8T0FYP5"/>
<evidence type="ECO:0000313" key="2">
    <source>
        <dbReference type="Proteomes" id="UP000807504"/>
    </source>
</evidence>
<reference evidence="1" key="1">
    <citation type="journal article" date="2020" name="bioRxiv">
        <title>Chromosome-level reference genome of the European wasp spider Argiope bruennichi: a resource for studies on range expansion and evolutionary adaptation.</title>
        <authorList>
            <person name="Sheffer M.M."/>
            <person name="Hoppe A."/>
            <person name="Krehenwinkel H."/>
            <person name="Uhl G."/>
            <person name="Kuss A.W."/>
            <person name="Jensen L."/>
            <person name="Jensen C."/>
            <person name="Gillespie R.G."/>
            <person name="Hoff K.J."/>
            <person name="Prost S."/>
        </authorList>
    </citation>
    <scope>NUCLEOTIDE SEQUENCE</scope>
</reference>
<dbReference type="Proteomes" id="UP000807504">
    <property type="component" value="Unassembled WGS sequence"/>
</dbReference>
<keyword evidence="2" id="KW-1185">Reference proteome</keyword>
<reference evidence="1" key="2">
    <citation type="submission" date="2020-06" db="EMBL/GenBank/DDBJ databases">
        <authorList>
            <person name="Sheffer M."/>
        </authorList>
    </citation>
    <scope>NUCLEOTIDE SEQUENCE</scope>
</reference>
<organism evidence="1 2">
    <name type="scientific">Argiope bruennichi</name>
    <name type="common">Wasp spider</name>
    <name type="synonym">Aranea bruennichi</name>
    <dbReference type="NCBI Taxonomy" id="94029"/>
    <lineage>
        <taxon>Eukaryota</taxon>
        <taxon>Metazoa</taxon>
        <taxon>Ecdysozoa</taxon>
        <taxon>Arthropoda</taxon>
        <taxon>Chelicerata</taxon>
        <taxon>Arachnida</taxon>
        <taxon>Araneae</taxon>
        <taxon>Araneomorphae</taxon>
        <taxon>Entelegynae</taxon>
        <taxon>Araneoidea</taxon>
        <taxon>Araneidae</taxon>
        <taxon>Argiope</taxon>
    </lineage>
</organism>
<accession>A0A8T0FYP5</accession>
<proteinExistence type="predicted"/>
<sequence>MQEDLRLRFKMKGRREGTSHWILETPGEVLHTLKQLKRFLKLVHVPDERILSCQEVLDVSAYGHQPFRKNASSLRLFVVVVVIDTTAEAAEVKIPTALTATRATD</sequence>
<comment type="caution">
    <text evidence="1">The sequence shown here is derived from an EMBL/GenBank/DDBJ whole genome shotgun (WGS) entry which is preliminary data.</text>
</comment>
<protein>
    <submittedName>
        <fullName evidence="1">Uncharacterized protein</fullName>
    </submittedName>
</protein>
<name>A0A8T0FYP5_ARGBR</name>
<evidence type="ECO:0000313" key="1">
    <source>
        <dbReference type="EMBL" id="KAF8795318.1"/>
    </source>
</evidence>
<dbReference type="EMBL" id="JABXBU010000002">
    <property type="protein sequence ID" value="KAF8795318.1"/>
    <property type="molecule type" value="Genomic_DNA"/>
</dbReference>
<gene>
    <name evidence="1" type="ORF">HNY73_003182</name>
</gene>